<dbReference type="Proteomes" id="UP000002748">
    <property type="component" value="Unassembled WGS sequence"/>
</dbReference>
<evidence type="ECO:0000313" key="2">
    <source>
        <dbReference type="EMBL" id="EJT46945.1"/>
    </source>
</evidence>
<dbReference type="RefSeq" id="XP_014178162.1">
    <property type="nucleotide sequence ID" value="XM_014322687.1"/>
</dbReference>
<dbReference type="VEuPathDB" id="FungiDB:A1Q1_04310"/>
<proteinExistence type="predicted"/>
<organism evidence="2 3">
    <name type="scientific">Trichosporon asahii var. asahii (strain ATCC 90039 / CBS 2479 / JCM 2466 / KCTC 7840 / NBRC 103889/ NCYC 2677 / UAMH 7654)</name>
    <name type="common">Yeast</name>
    <dbReference type="NCBI Taxonomy" id="1186058"/>
    <lineage>
        <taxon>Eukaryota</taxon>
        <taxon>Fungi</taxon>
        <taxon>Dikarya</taxon>
        <taxon>Basidiomycota</taxon>
        <taxon>Agaricomycotina</taxon>
        <taxon>Tremellomycetes</taxon>
        <taxon>Trichosporonales</taxon>
        <taxon>Trichosporonaceae</taxon>
        <taxon>Trichosporon</taxon>
    </lineage>
</organism>
<dbReference type="OrthoDB" id="2310204at2759"/>
<accession>J4U8T9</accession>
<dbReference type="GeneID" id="25987823"/>
<sequence length="266" mass="28749">MTLHNDMGSLTLPSLPPLPSETDGATVEGAVTHVEVVDGRGFRNPVEGGGSMITRWLNPESLGEPLNLIVSGASDAEILVDQKLKGGFRNYMLSGYMSDEAFGLHLGDPQLADLGDGRGALKQVRELRHNYGEVLLGTLTETLIGGNHLRYWKQGGSNAYFLAASAEKNVQEHHDIVPDGYDLGRDQFVGKLVGYEIKGKPKAGDRFKGESHALGWTYETSVEYVDGLLAVDQATINHHDTVSVDGKTTDGLVALLTVRIKKRGIL</sequence>
<feature type="region of interest" description="Disordered" evidence="1">
    <location>
        <begin position="1"/>
        <end position="20"/>
    </location>
</feature>
<comment type="caution">
    <text evidence="2">The sequence shown here is derived from an EMBL/GenBank/DDBJ whole genome shotgun (WGS) entry which is preliminary data.</text>
</comment>
<protein>
    <submittedName>
        <fullName evidence="2">Uncharacterized protein</fullName>
    </submittedName>
</protein>
<evidence type="ECO:0000313" key="3">
    <source>
        <dbReference type="Proteomes" id="UP000002748"/>
    </source>
</evidence>
<dbReference type="EMBL" id="ALBS01000267">
    <property type="protein sequence ID" value="EJT46945.1"/>
    <property type="molecule type" value="Genomic_DNA"/>
</dbReference>
<dbReference type="AlphaFoldDB" id="J4U8T9"/>
<name>J4U8T9_TRIAS</name>
<gene>
    <name evidence="2" type="ORF">A1Q1_04310</name>
</gene>
<dbReference type="KEGG" id="tasa:A1Q1_04310"/>
<reference evidence="2 3" key="1">
    <citation type="journal article" date="2012" name="Eukaryot. Cell">
        <title>Draft genome sequence of CBS 2479, the standard type strain of Trichosporon asahii.</title>
        <authorList>
            <person name="Yang R.Y."/>
            <person name="Li H.T."/>
            <person name="Zhu H."/>
            <person name="Zhou G.P."/>
            <person name="Wang M."/>
            <person name="Wang L."/>
        </authorList>
    </citation>
    <scope>NUCLEOTIDE SEQUENCE [LARGE SCALE GENOMIC DNA]</scope>
    <source>
        <strain evidence="3">ATCC 90039 / CBS 2479 / JCM 2466 / KCTC 7840 / NCYC 2677 / UAMH 7654</strain>
    </source>
</reference>
<evidence type="ECO:0000256" key="1">
    <source>
        <dbReference type="SAM" id="MobiDB-lite"/>
    </source>
</evidence>
<dbReference type="HOGENOM" id="CLU_061244_0_0_1"/>